<keyword evidence="1" id="KW-0732">Signal</keyword>
<dbReference type="AlphaFoldDB" id="A0A9N8HFE3"/>
<dbReference type="EMBL" id="CAICTM010000345">
    <property type="protein sequence ID" value="CAB9508408.1"/>
    <property type="molecule type" value="Genomic_DNA"/>
</dbReference>
<evidence type="ECO:0000313" key="2">
    <source>
        <dbReference type="EMBL" id="CAB9508408.1"/>
    </source>
</evidence>
<protein>
    <submittedName>
        <fullName evidence="2">Uncharacterized protein</fullName>
    </submittedName>
</protein>
<proteinExistence type="predicted"/>
<sequence length="216" mass="24466">MTTLQAIFIGALISVEGLVAFQFQPKPQAKRMPDAPDDYMQEMSGEMALLDTNYDLTFNISPTSRIHRRMPPELVQSNEQAKLQKQSDNEAKNIQVLVTPWPKDDGMRDSAVEWDSLGTNYDYSFNNSPTGNRCKETEKRQAQLKAKLHAAQAAAALEAEPLVSPLARNHWEQWMSLSVTPGRDVTSLAWPRVQREIEQKKEVCIGRPFQSYLDSL</sequence>
<evidence type="ECO:0000256" key="1">
    <source>
        <dbReference type="SAM" id="SignalP"/>
    </source>
</evidence>
<reference evidence="2" key="1">
    <citation type="submission" date="2020-06" db="EMBL/GenBank/DDBJ databases">
        <authorList>
            <consortium name="Plant Systems Biology data submission"/>
        </authorList>
    </citation>
    <scope>NUCLEOTIDE SEQUENCE</scope>
    <source>
        <strain evidence="2">D6</strain>
    </source>
</reference>
<name>A0A9N8HFE3_9STRA</name>
<feature type="signal peptide" evidence="1">
    <location>
        <begin position="1"/>
        <end position="20"/>
    </location>
</feature>
<keyword evidence="3" id="KW-1185">Reference proteome</keyword>
<dbReference type="Proteomes" id="UP001153069">
    <property type="component" value="Unassembled WGS sequence"/>
</dbReference>
<evidence type="ECO:0000313" key="3">
    <source>
        <dbReference type="Proteomes" id="UP001153069"/>
    </source>
</evidence>
<accession>A0A9N8HFE3</accession>
<gene>
    <name evidence="2" type="ORF">SEMRO_346_G122650.1</name>
</gene>
<comment type="caution">
    <text evidence="2">The sequence shown here is derived from an EMBL/GenBank/DDBJ whole genome shotgun (WGS) entry which is preliminary data.</text>
</comment>
<feature type="chain" id="PRO_5040104906" evidence="1">
    <location>
        <begin position="21"/>
        <end position="216"/>
    </location>
</feature>
<organism evidence="2 3">
    <name type="scientific">Seminavis robusta</name>
    <dbReference type="NCBI Taxonomy" id="568900"/>
    <lineage>
        <taxon>Eukaryota</taxon>
        <taxon>Sar</taxon>
        <taxon>Stramenopiles</taxon>
        <taxon>Ochrophyta</taxon>
        <taxon>Bacillariophyta</taxon>
        <taxon>Bacillariophyceae</taxon>
        <taxon>Bacillariophycidae</taxon>
        <taxon>Naviculales</taxon>
        <taxon>Naviculaceae</taxon>
        <taxon>Seminavis</taxon>
    </lineage>
</organism>